<evidence type="ECO:0000313" key="15">
    <source>
        <dbReference type="EMBL" id="KAL1123057.1"/>
    </source>
</evidence>
<evidence type="ECO:0000256" key="11">
    <source>
        <dbReference type="ARBA" id="ARBA00023160"/>
    </source>
</evidence>
<dbReference type="InterPro" id="IPR015876">
    <property type="entry name" value="Acyl-CoA_DS"/>
</dbReference>
<evidence type="ECO:0000259" key="14">
    <source>
        <dbReference type="Pfam" id="PF00487"/>
    </source>
</evidence>
<dbReference type="InterPro" id="IPR005804">
    <property type="entry name" value="FA_desaturase_dom"/>
</dbReference>
<dbReference type="Proteomes" id="UP001558652">
    <property type="component" value="Unassembled WGS sequence"/>
</dbReference>
<dbReference type="PRINTS" id="PR00075">
    <property type="entry name" value="FACDDSATRASE"/>
</dbReference>
<dbReference type="AlphaFoldDB" id="A0ABD0YIZ9"/>
<keyword evidence="5" id="KW-0276">Fatty acid metabolism</keyword>
<feature type="transmembrane region" description="Helical" evidence="13">
    <location>
        <begin position="72"/>
        <end position="92"/>
    </location>
</feature>
<proteinExistence type="inferred from homology"/>
<comment type="subcellular location">
    <subcellularLocation>
        <location evidence="1">Membrane</location>
        <topology evidence="1">Multi-pass membrane protein</topology>
    </subcellularLocation>
</comment>
<evidence type="ECO:0000256" key="6">
    <source>
        <dbReference type="ARBA" id="ARBA00022989"/>
    </source>
</evidence>
<dbReference type="EMBL" id="JBFDAA010000012">
    <property type="protein sequence ID" value="KAL1123057.1"/>
    <property type="molecule type" value="Genomic_DNA"/>
</dbReference>
<evidence type="ECO:0000256" key="12">
    <source>
        <dbReference type="RuleBase" id="RU000581"/>
    </source>
</evidence>
<dbReference type="GO" id="GO:0016491">
    <property type="term" value="F:oxidoreductase activity"/>
    <property type="evidence" value="ECO:0007669"/>
    <property type="project" value="UniProtKB-KW"/>
</dbReference>
<dbReference type="GO" id="GO:0016020">
    <property type="term" value="C:membrane"/>
    <property type="evidence" value="ECO:0007669"/>
    <property type="project" value="UniProtKB-SubCell"/>
</dbReference>
<evidence type="ECO:0000313" key="16">
    <source>
        <dbReference type="Proteomes" id="UP001558652"/>
    </source>
</evidence>
<gene>
    <name evidence="15" type="ORF">AAG570_002145</name>
</gene>
<dbReference type="CDD" id="cd03505">
    <property type="entry name" value="Delta9-FADS-like"/>
    <property type="match status" value="1"/>
</dbReference>
<evidence type="ECO:0000256" key="7">
    <source>
        <dbReference type="ARBA" id="ARBA00023002"/>
    </source>
</evidence>
<feature type="domain" description="Fatty acid desaturase" evidence="14">
    <location>
        <begin position="76"/>
        <end position="278"/>
    </location>
</feature>
<comment type="cofactor">
    <cofactor evidence="12">
        <name>Fe(2+)</name>
        <dbReference type="ChEBI" id="CHEBI:29033"/>
    </cofactor>
</comment>
<protein>
    <recommendedName>
        <fullName evidence="14">Fatty acid desaturase domain-containing protein</fullName>
    </recommendedName>
</protein>
<comment type="caution">
    <text evidence="15">The sequence shown here is derived from an EMBL/GenBank/DDBJ whole genome shotgun (WGS) entry which is preliminary data.</text>
</comment>
<comment type="similarity">
    <text evidence="2 12">Belongs to the fatty acid desaturase type 1 family.</text>
</comment>
<keyword evidence="8" id="KW-0408">Iron</keyword>
<evidence type="ECO:0000256" key="9">
    <source>
        <dbReference type="ARBA" id="ARBA00023098"/>
    </source>
</evidence>
<comment type="domain">
    <text evidence="12">The histidine box domains are involved in binding the catalytic metal ions.</text>
</comment>
<dbReference type="GO" id="GO:0006633">
    <property type="term" value="P:fatty acid biosynthetic process"/>
    <property type="evidence" value="ECO:0007669"/>
    <property type="project" value="UniProtKB-KW"/>
</dbReference>
<dbReference type="PANTHER" id="PTHR11351">
    <property type="entry name" value="ACYL-COA DESATURASE"/>
    <property type="match status" value="1"/>
</dbReference>
<keyword evidence="4 12" id="KW-0812">Transmembrane</keyword>
<name>A0ABD0YIZ9_9HEMI</name>
<evidence type="ECO:0000256" key="4">
    <source>
        <dbReference type="ARBA" id="ARBA00022692"/>
    </source>
</evidence>
<keyword evidence="7 12" id="KW-0560">Oxidoreductase</keyword>
<sequence>MAPTLTGSPTGLFLAETEVITSHRQRHPATPHHQTQQRYPWHIVWRNVIAFVYLHTASLYAIYLLFTTAKFVTFLWALFIAVLGGMGVTAGAHRLWAHKAYKAKWPLRVLLVLGQTMAFQNHIYEWVRDHRVHHKFTDTDADPHNSARGFFFSHIGWLMLKKHRDVKEKGKTVDMSDLEKDWVIMLQKKVYVVAMPLLCFVIPTWVPVYFWGENAWTSWYVAAILRYTLTLNGTWLVNSAAHIWGTRPYDTTISPAENLSVAMIAFGEGWHNYHHAFPWDYKTSELGDYRFNLTTGLIDFFAKVGWAYDLKTAPLSMVRLRAQRKGDGTWEDPKMPQAGAGHRHNHHDGGLWGWGDADMTTEDLAMVEITHRKSE</sequence>
<keyword evidence="16" id="KW-1185">Reference proteome</keyword>
<evidence type="ECO:0000256" key="13">
    <source>
        <dbReference type="SAM" id="Phobius"/>
    </source>
</evidence>
<organism evidence="15 16">
    <name type="scientific">Ranatra chinensis</name>
    <dbReference type="NCBI Taxonomy" id="642074"/>
    <lineage>
        <taxon>Eukaryota</taxon>
        <taxon>Metazoa</taxon>
        <taxon>Ecdysozoa</taxon>
        <taxon>Arthropoda</taxon>
        <taxon>Hexapoda</taxon>
        <taxon>Insecta</taxon>
        <taxon>Pterygota</taxon>
        <taxon>Neoptera</taxon>
        <taxon>Paraneoptera</taxon>
        <taxon>Hemiptera</taxon>
        <taxon>Heteroptera</taxon>
        <taxon>Panheteroptera</taxon>
        <taxon>Nepomorpha</taxon>
        <taxon>Nepidae</taxon>
        <taxon>Ranatrinae</taxon>
        <taxon>Ranatra</taxon>
    </lineage>
</organism>
<evidence type="ECO:0000256" key="8">
    <source>
        <dbReference type="ARBA" id="ARBA00023004"/>
    </source>
</evidence>
<keyword evidence="3 12" id="KW-0444">Lipid biosynthesis</keyword>
<keyword evidence="11 12" id="KW-0275">Fatty acid biosynthesis</keyword>
<feature type="transmembrane region" description="Helical" evidence="13">
    <location>
        <begin position="43"/>
        <end position="66"/>
    </location>
</feature>
<evidence type="ECO:0000256" key="5">
    <source>
        <dbReference type="ARBA" id="ARBA00022832"/>
    </source>
</evidence>
<reference evidence="15 16" key="1">
    <citation type="submission" date="2024-07" db="EMBL/GenBank/DDBJ databases">
        <title>Chromosome-level genome assembly of the water stick insect Ranatra chinensis (Heteroptera: Nepidae).</title>
        <authorList>
            <person name="Liu X."/>
        </authorList>
    </citation>
    <scope>NUCLEOTIDE SEQUENCE [LARGE SCALE GENOMIC DNA]</scope>
    <source>
        <strain evidence="15">Cailab_2021Rc</strain>
        <tissue evidence="15">Muscle</tissue>
    </source>
</reference>
<evidence type="ECO:0000256" key="10">
    <source>
        <dbReference type="ARBA" id="ARBA00023136"/>
    </source>
</evidence>
<dbReference type="Pfam" id="PF00487">
    <property type="entry name" value="FA_desaturase"/>
    <property type="match status" value="1"/>
</dbReference>
<evidence type="ECO:0000256" key="3">
    <source>
        <dbReference type="ARBA" id="ARBA00022516"/>
    </source>
</evidence>
<accession>A0ABD0YIZ9</accession>
<evidence type="ECO:0000256" key="1">
    <source>
        <dbReference type="ARBA" id="ARBA00004141"/>
    </source>
</evidence>
<keyword evidence="6 13" id="KW-1133">Transmembrane helix</keyword>
<evidence type="ECO:0000256" key="2">
    <source>
        <dbReference type="ARBA" id="ARBA00009295"/>
    </source>
</evidence>
<keyword evidence="9" id="KW-0443">Lipid metabolism</keyword>
<keyword evidence="10 13" id="KW-0472">Membrane</keyword>
<feature type="transmembrane region" description="Helical" evidence="13">
    <location>
        <begin position="217"/>
        <end position="237"/>
    </location>
</feature>
<feature type="transmembrane region" description="Helical" evidence="13">
    <location>
        <begin position="190"/>
        <end position="211"/>
    </location>
</feature>
<dbReference type="PANTHER" id="PTHR11351:SF98">
    <property type="entry name" value="RE43130P"/>
    <property type="match status" value="1"/>
</dbReference>